<evidence type="ECO:0000313" key="3">
    <source>
        <dbReference type="Proteomes" id="UP001403385"/>
    </source>
</evidence>
<accession>A0AAW9S5K9</accession>
<reference evidence="2 3" key="1">
    <citation type="submission" date="2024-04" db="EMBL/GenBank/DDBJ databases">
        <title>Novel genus in family Flammeovirgaceae.</title>
        <authorList>
            <person name="Nguyen T.H."/>
            <person name="Vuong T.Q."/>
            <person name="Le H."/>
            <person name="Kim S.-G."/>
        </authorList>
    </citation>
    <scope>NUCLEOTIDE SEQUENCE [LARGE SCALE GENOMIC DNA]</scope>
    <source>
        <strain evidence="2 3">JCM 23209</strain>
    </source>
</reference>
<dbReference type="RefSeq" id="WP_346824303.1">
    <property type="nucleotide sequence ID" value="NZ_JBDKWZ010000023.1"/>
</dbReference>
<dbReference type="Pfam" id="PF14329">
    <property type="entry name" value="DUF4386"/>
    <property type="match status" value="1"/>
</dbReference>
<name>A0AAW9S5K9_9BACT</name>
<feature type="transmembrane region" description="Helical" evidence="1">
    <location>
        <begin position="12"/>
        <end position="31"/>
    </location>
</feature>
<keyword evidence="1" id="KW-0812">Transmembrane</keyword>
<feature type="transmembrane region" description="Helical" evidence="1">
    <location>
        <begin position="84"/>
        <end position="107"/>
    </location>
</feature>
<feature type="transmembrane region" description="Helical" evidence="1">
    <location>
        <begin position="135"/>
        <end position="156"/>
    </location>
</feature>
<evidence type="ECO:0000313" key="2">
    <source>
        <dbReference type="EMBL" id="MEN7551522.1"/>
    </source>
</evidence>
<protein>
    <submittedName>
        <fullName evidence="2">DUF4386 domain-containing protein</fullName>
    </submittedName>
</protein>
<organism evidence="2 3">
    <name type="scientific">Rapidithrix thailandica</name>
    <dbReference type="NCBI Taxonomy" id="413964"/>
    <lineage>
        <taxon>Bacteria</taxon>
        <taxon>Pseudomonadati</taxon>
        <taxon>Bacteroidota</taxon>
        <taxon>Cytophagia</taxon>
        <taxon>Cytophagales</taxon>
        <taxon>Flammeovirgaceae</taxon>
        <taxon>Rapidithrix</taxon>
    </lineage>
</organism>
<feature type="transmembrane region" description="Helical" evidence="1">
    <location>
        <begin position="51"/>
        <end position="72"/>
    </location>
</feature>
<keyword evidence="3" id="KW-1185">Reference proteome</keyword>
<sequence>MMNLEQRKTRSAGLCIIVSMLAGIFSVAPAVDSAKFLTEAAANSNQVIGASISQFIISLAYIGFAILLYPILKKFGNSLVIGFLSFRIMAATLMILGILLLLAVLVLSQESLRHLSENTSALEVLGNLLKTTRDYVNHVFMVLTLCLGNFMFYILLIRSKLIPPWLSVWGIIGAFLSIVASILVLFQAVEIITAEYLVLNAPTALQELILGFWLMIKGFDDKVMSYPTGLLESERF</sequence>
<feature type="transmembrane region" description="Helical" evidence="1">
    <location>
        <begin position="195"/>
        <end position="216"/>
    </location>
</feature>
<dbReference type="Proteomes" id="UP001403385">
    <property type="component" value="Unassembled WGS sequence"/>
</dbReference>
<comment type="caution">
    <text evidence="2">The sequence shown here is derived from an EMBL/GenBank/DDBJ whole genome shotgun (WGS) entry which is preliminary data.</text>
</comment>
<feature type="transmembrane region" description="Helical" evidence="1">
    <location>
        <begin position="168"/>
        <end position="189"/>
    </location>
</feature>
<proteinExistence type="predicted"/>
<gene>
    <name evidence="2" type="ORF">AAG747_26630</name>
</gene>
<keyword evidence="1" id="KW-1133">Transmembrane helix</keyword>
<keyword evidence="1" id="KW-0472">Membrane</keyword>
<dbReference type="InterPro" id="IPR025495">
    <property type="entry name" value="DUF4386"/>
</dbReference>
<evidence type="ECO:0000256" key="1">
    <source>
        <dbReference type="SAM" id="Phobius"/>
    </source>
</evidence>
<dbReference type="AlphaFoldDB" id="A0AAW9S5K9"/>
<dbReference type="EMBL" id="JBDKWZ010000023">
    <property type="protein sequence ID" value="MEN7551522.1"/>
    <property type="molecule type" value="Genomic_DNA"/>
</dbReference>